<evidence type="ECO:0000256" key="3">
    <source>
        <dbReference type="ARBA" id="ARBA00022741"/>
    </source>
</evidence>
<keyword evidence="7" id="KW-0963">Cytoplasm</keyword>
<keyword evidence="5 7" id="KW-0648">Protein biosynthesis</keyword>
<dbReference type="InterPro" id="IPR002312">
    <property type="entry name" value="Asp/Asn-tRNA-synth_IIb"/>
</dbReference>
<dbReference type="EMBL" id="DSQF01000012">
    <property type="protein sequence ID" value="HGZ42871.1"/>
    <property type="molecule type" value="Genomic_DNA"/>
</dbReference>
<dbReference type="Gene3D" id="2.40.50.140">
    <property type="entry name" value="Nucleic acid-binding proteins"/>
    <property type="match status" value="1"/>
</dbReference>
<evidence type="ECO:0000256" key="4">
    <source>
        <dbReference type="ARBA" id="ARBA00022840"/>
    </source>
</evidence>
<dbReference type="CDD" id="cd04323">
    <property type="entry name" value="AsnRS_cyto_like_N"/>
    <property type="match status" value="1"/>
</dbReference>
<proteinExistence type="inferred from homology"/>
<comment type="catalytic activity">
    <reaction evidence="7">
        <text>tRNA(Asn) + L-asparagine + ATP = L-asparaginyl-tRNA(Asn) + AMP + diphosphate + H(+)</text>
        <dbReference type="Rhea" id="RHEA:11180"/>
        <dbReference type="Rhea" id="RHEA-COMP:9659"/>
        <dbReference type="Rhea" id="RHEA-COMP:9674"/>
        <dbReference type="ChEBI" id="CHEBI:15378"/>
        <dbReference type="ChEBI" id="CHEBI:30616"/>
        <dbReference type="ChEBI" id="CHEBI:33019"/>
        <dbReference type="ChEBI" id="CHEBI:58048"/>
        <dbReference type="ChEBI" id="CHEBI:78442"/>
        <dbReference type="ChEBI" id="CHEBI:78515"/>
        <dbReference type="ChEBI" id="CHEBI:456215"/>
        <dbReference type="EC" id="6.1.1.22"/>
    </reaction>
</comment>
<comment type="similarity">
    <text evidence="1 7">Belongs to the class-II aminoacyl-tRNA synthetase family.</text>
</comment>
<evidence type="ECO:0000259" key="8">
    <source>
        <dbReference type="PROSITE" id="PS50862"/>
    </source>
</evidence>
<dbReference type="InterPro" id="IPR004364">
    <property type="entry name" value="Aa-tRNA-synt_II"/>
</dbReference>
<dbReference type="GO" id="GO:0005737">
    <property type="term" value="C:cytoplasm"/>
    <property type="evidence" value="ECO:0007669"/>
    <property type="project" value="UniProtKB-SubCell"/>
</dbReference>
<dbReference type="CDD" id="cd00776">
    <property type="entry name" value="AsxRS_core"/>
    <property type="match status" value="1"/>
</dbReference>
<evidence type="ECO:0000256" key="1">
    <source>
        <dbReference type="ARBA" id="ARBA00008226"/>
    </source>
</evidence>
<sequence length="438" mass="49221">MSTPGSDGAPWIRIGEAPGRIGEAVEIRGWVVHRRSSGKVQFLVLRDGSGLLQCVAGVRDLAAADWEACAALGQEASVVVRGTLRADARSPGGVELGLSAVRPYGASEGYPITPKEHGTDFLMDHRHLWLRSQRQQAILRVRAEIVGAFRDFMDGEGFLLVDAPIFTPSACEGTTTLFETQYFDQKAYLTQSGQLYNEAAAMAFGRVYCFGPTFRAEKSKTRRHLIEFWMMEPEWAWATLDDVIALEERLLVYTVARVLERRGEELKILERDVSRLASVRAPFPRLTYDEAVRMLHDRGLPFESGNDFGAPDETAISESFDRPVFVKYYPAAVKAFYMEPHPEDPRLCLSCDCLAPEGYGEIIGGGQRMTSLELLTRRIEEHGLPQEAFEWYKDLRRYGSVPHSGFGIGVERTLAWIAGLDHVRETIPFPRMLYRLRP</sequence>
<dbReference type="InterPro" id="IPR012340">
    <property type="entry name" value="NA-bd_OB-fold"/>
</dbReference>
<dbReference type="SUPFAM" id="SSF55681">
    <property type="entry name" value="Class II aaRS and biotin synthetases"/>
    <property type="match status" value="1"/>
</dbReference>
<evidence type="ECO:0000256" key="7">
    <source>
        <dbReference type="HAMAP-Rule" id="MF_00534"/>
    </source>
</evidence>
<comment type="subunit">
    <text evidence="7">Homodimer.</text>
</comment>
<name>A0A832I184_UNCEI</name>
<dbReference type="InterPro" id="IPR045864">
    <property type="entry name" value="aa-tRNA-synth_II/BPL/LPL"/>
</dbReference>
<gene>
    <name evidence="7" type="primary">asnS</name>
    <name evidence="9" type="ORF">ENR23_05485</name>
</gene>
<dbReference type="Pfam" id="PF00152">
    <property type="entry name" value="tRNA-synt_2"/>
    <property type="match status" value="1"/>
</dbReference>
<comment type="subcellular location">
    <subcellularLocation>
        <location evidence="7">Cytoplasm</location>
    </subcellularLocation>
</comment>
<accession>A0A832I184</accession>
<dbReference type="Pfam" id="PF01336">
    <property type="entry name" value="tRNA_anti-codon"/>
    <property type="match status" value="1"/>
</dbReference>
<keyword evidence="6 7" id="KW-0030">Aminoacyl-tRNA synthetase</keyword>
<dbReference type="GO" id="GO:0005524">
    <property type="term" value="F:ATP binding"/>
    <property type="evidence" value="ECO:0007669"/>
    <property type="project" value="UniProtKB-UniRule"/>
</dbReference>
<dbReference type="GO" id="GO:0004816">
    <property type="term" value="F:asparagine-tRNA ligase activity"/>
    <property type="evidence" value="ECO:0007669"/>
    <property type="project" value="UniProtKB-UniRule"/>
</dbReference>
<dbReference type="PROSITE" id="PS50862">
    <property type="entry name" value="AA_TRNA_LIGASE_II"/>
    <property type="match status" value="1"/>
</dbReference>
<feature type="domain" description="Aminoacyl-transfer RNA synthetases class-II family profile" evidence="8">
    <location>
        <begin position="139"/>
        <end position="438"/>
    </location>
</feature>
<dbReference type="EC" id="6.1.1.22" evidence="7"/>
<dbReference type="NCBIfam" id="TIGR00457">
    <property type="entry name" value="asnS"/>
    <property type="match status" value="1"/>
</dbReference>
<dbReference type="PANTHER" id="PTHR22594:SF34">
    <property type="entry name" value="ASPARAGINE--TRNA LIGASE, MITOCHONDRIAL-RELATED"/>
    <property type="match status" value="1"/>
</dbReference>
<dbReference type="PRINTS" id="PR01042">
    <property type="entry name" value="TRNASYNTHASP"/>
</dbReference>
<reference evidence="9" key="1">
    <citation type="journal article" date="2020" name="mSystems">
        <title>Genome- and Community-Level Interaction Insights into Carbon Utilization and Element Cycling Functions of Hydrothermarchaeota in Hydrothermal Sediment.</title>
        <authorList>
            <person name="Zhou Z."/>
            <person name="Liu Y."/>
            <person name="Xu W."/>
            <person name="Pan J."/>
            <person name="Luo Z.H."/>
            <person name="Li M."/>
        </authorList>
    </citation>
    <scope>NUCLEOTIDE SEQUENCE [LARGE SCALE GENOMIC DNA]</scope>
    <source>
        <strain evidence="9">SpSt-381</strain>
    </source>
</reference>
<dbReference type="PANTHER" id="PTHR22594">
    <property type="entry name" value="ASPARTYL/LYSYL-TRNA SYNTHETASE"/>
    <property type="match status" value="1"/>
</dbReference>
<dbReference type="HAMAP" id="MF_00534">
    <property type="entry name" value="Asn_tRNA_synth"/>
    <property type="match status" value="1"/>
</dbReference>
<dbReference type="Gene3D" id="3.30.930.10">
    <property type="entry name" value="Bira Bifunctional Protein, Domain 2"/>
    <property type="match status" value="1"/>
</dbReference>
<keyword evidence="4 7" id="KW-0067">ATP-binding</keyword>
<dbReference type="AlphaFoldDB" id="A0A832I184"/>
<keyword evidence="3 7" id="KW-0547">Nucleotide-binding</keyword>
<protein>
    <recommendedName>
        <fullName evidence="7">Asparagine--tRNA ligase</fullName>
        <ecNumber evidence="7">6.1.1.22</ecNumber>
    </recommendedName>
    <alternativeName>
        <fullName evidence="7">Asparaginyl-tRNA synthetase</fullName>
        <shortName evidence="7">AsnRS</shortName>
    </alternativeName>
</protein>
<dbReference type="InterPro" id="IPR006195">
    <property type="entry name" value="aa-tRNA-synth_II"/>
</dbReference>
<comment type="caution">
    <text evidence="9">The sequence shown here is derived from an EMBL/GenBank/DDBJ whole genome shotgun (WGS) entry which is preliminary data.</text>
</comment>
<evidence type="ECO:0000313" key="9">
    <source>
        <dbReference type="EMBL" id="HGZ42871.1"/>
    </source>
</evidence>
<evidence type="ECO:0000256" key="6">
    <source>
        <dbReference type="ARBA" id="ARBA00023146"/>
    </source>
</evidence>
<keyword evidence="2 7" id="KW-0436">Ligase</keyword>
<dbReference type="InterPro" id="IPR004522">
    <property type="entry name" value="Asn-tRNA-ligase"/>
</dbReference>
<evidence type="ECO:0000256" key="2">
    <source>
        <dbReference type="ARBA" id="ARBA00022598"/>
    </source>
</evidence>
<evidence type="ECO:0000256" key="5">
    <source>
        <dbReference type="ARBA" id="ARBA00022917"/>
    </source>
</evidence>
<organism evidence="9">
    <name type="scientific">Eiseniibacteriota bacterium</name>
    <dbReference type="NCBI Taxonomy" id="2212470"/>
    <lineage>
        <taxon>Bacteria</taxon>
        <taxon>Candidatus Eiseniibacteriota</taxon>
    </lineage>
</organism>
<dbReference type="GO" id="GO:0003676">
    <property type="term" value="F:nucleic acid binding"/>
    <property type="evidence" value="ECO:0007669"/>
    <property type="project" value="InterPro"/>
</dbReference>
<dbReference type="InterPro" id="IPR004365">
    <property type="entry name" value="NA-bd_OB_tRNA"/>
</dbReference>
<dbReference type="NCBIfam" id="NF003037">
    <property type="entry name" value="PRK03932.1"/>
    <property type="match status" value="1"/>
</dbReference>
<dbReference type="SUPFAM" id="SSF50249">
    <property type="entry name" value="Nucleic acid-binding proteins"/>
    <property type="match status" value="1"/>
</dbReference>
<dbReference type="GO" id="GO:0006421">
    <property type="term" value="P:asparaginyl-tRNA aminoacylation"/>
    <property type="evidence" value="ECO:0007669"/>
    <property type="project" value="UniProtKB-UniRule"/>
</dbReference>